<evidence type="ECO:0000313" key="2">
    <source>
        <dbReference type="Proteomes" id="UP001057498"/>
    </source>
</evidence>
<sequence>MRLVAEAGANEVPVSQGNAIEYGAISADDDVCTYDYVVTVYDYQAGANFCSTGYIACKHNPNYVFNQQPQG</sequence>
<evidence type="ECO:0000313" key="1">
    <source>
        <dbReference type="EMBL" id="BDI04350.1"/>
    </source>
</evidence>
<protein>
    <submittedName>
        <fullName evidence="1">Uncharacterized protein</fullName>
    </submittedName>
</protein>
<proteinExistence type="predicted"/>
<organism evidence="1 2">
    <name type="scientific">Sphaerotilus microaerophilus</name>
    <dbReference type="NCBI Taxonomy" id="2914710"/>
    <lineage>
        <taxon>Bacteria</taxon>
        <taxon>Pseudomonadati</taxon>
        <taxon>Pseudomonadota</taxon>
        <taxon>Betaproteobacteria</taxon>
        <taxon>Burkholderiales</taxon>
        <taxon>Sphaerotilaceae</taxon>
        <taxon>Sphaerotilus</taxon>
    </lineage>
</organism>
<accession>A0ABN6PM88</accession>
<dbReference type="EMBL" id="AP025730">
    <property type="protein sequence ID" value="BDI04350.1"/>
    <property type="molecule type" value="Genomic_DNA"/>
</dbReference>
<dbReference type="Proteomes" id="UP001057498">
    <property type="component" value="Chromosome"/>
</dbReference>
<name>A0ABN6PM88_9BURK</name>
<reference evidence="1" key="1">
    <citation type="submission" date="2022-04" db="EMBL/GenBank/DDBJ databases">
        <title>Whole genome sequence of Sphaerotilus sp. FB-5.</title>
        <authorList>
            <person name="Takeda M."/>
            <person name="Narihara S."/>
            <person name="Akimoto M."/>
            <person name="Akimoto R."/>
            <person name="Nishiyashiki S."/>
            <person name="Murakami T."/>
        </authorList>
    </citation>
    <scope>NUCLEOTIDE SEQUENCE</scope>
    <source>
        <strain evidence="1">FB-5</strain>
    </source>
</reference>
<gene>
    <name evidence="1" type="ORF">CATMQ487_13200</name>
</gene>
<keyword evidence="2" id="KW-1185">Reference proteome</keyword>